<dbReference type="InterPro" id="IPR036259">
    <property type="entry name" value="MFS_trans_sf"/>
</dbReference>
<protein>
    <submittedName>
        <fullName evidence="3">MFS domain-containing protein</fullName>
    </submittedName>
</protein>
<evidence type="ECO:0000256" key="1">
    <source>
        <dbReference type="SAM" id="Phobius"/>
    </source>
</evidence>
<feature type="transmembrane region" description="Helical" evidence="1">
    <location>
        <begin position="55"/>
        <end position="74"/>
    </location>
</feature>
<keyword evidence="1" id="KW-0812">Transmembrane</keyword>
<dbReference type="AlphaFoldDB" id="A0A0K0D879"/>
<dbReference type="WBParaSite" id="ACAC_0000627401-mRNA-1">
    <property type="protein sequence ID" value="ACAC_0000627401-mRNA-1"/>
    <property type="gene ID" value="ACAC_0000627401"/>
</dbReference>
<dbReference type="STRING" id="6313.A0A0K0D879"/>
<name>A0A0K0D879_ANGCA</name>
<reference evidence="3" key="2">
    <citation type="submission" date="2017-02" db="UniProtKB">
        <authorList>
            <consortium name="WormBaseParasite"/>
        </authorList>
    </citation>
    <scope>IDENTIFICATION</scope>
</reference>
<dbReference type="GO" id="GO:0016020">
    <property type="term" value="C:membrane"/>
    <property type="evidence" value="ECO:0007669"/>
    <property type="project" value="TreeGrafter"/>
</dbReference>
<accession>A0A0K0D879</accession>
<keyword evidence="2" id="KW-1185">Reference proteome</keyword>
<feature type="transmembrane region" description="Helical" evidence="1">
    <location>
        <begin position="22"/>
        <end position="43"/>
    </location>
</feature>
<organism evidence="2 3">
    <name type="scientific">Angiostrongylus cantonensis</name>
    <name type="common">Rat lungworm</name>
    <dbReference type="NCBI Taxonomy" id="6313"/>
    <lineage>
        <taxon>Eukaryota</taxon>
        <taxon>Metazoa</taxon>
        <taxon>Ecdysozoa</taxon>
        <taxon>Nematoda</taxon>
        <taxon>Chromadorea</taxon>
        <taxon>Rhabditida</taxon>
        <taxon>Rhabditina</taxon>
        <taxon>Rhabditomorpha</taxon>
        <taxon>Strongyloidea</taxon>
        <taxon>Metastrongylidae</taxon>
        <taxon>Angiostrongylus</taxon>
    </lineage>
</organism>
<dbReference type="InterPro" id="IPR011701">
    <property type="entry name" value="MFS"/>
</dbReference>
<keyword evidence="1" id="KW-0472">Membrane</keyword>
<evidence type="ECO:0000313" key="3">
    <source>
        <dbReference type="WBParaSite" id="ACAC_0000627401-mRNA-1"/>
    </source>
</evidence>
<dbReference type="SUPFAM" id="SSF103473">
    <property type="entry name" value="MFS general substrate transporter"/>
    <property type="match status" value="1"/>
</dbReference>
<keyword evidence="1" id="KW-1133">Transmembrane helix</keyword>
<sequence>MGIVVVSIGAVASKWSVLKESATYIAILSWSAQLAAVLTMPVACVFCEPFDWRTLYYSFGMFGVISTAVFFFLFRDDPKKHW</sequence>
<dbReference type="PANTHER" id="PTHR45757">
    <property type="entry name" value="PROTEIN CBG23364-RELATED"/>
    <property type="match status" value="1"/>
</dbReference>
<reference evidence="2" key="1">
    <citation type="submission" date="2012-09" db="EMBL/GenBank/DDBJ databases">
        <authorList>
            <person name="Martin A.A."/>
        </authorList>
    </citation>
    <scope>NUCLEOTIDE SEQUENCE</scope>
</reference>
<dbReference type="GO" id="GO:0022857">
    <property type="term" value="F:transmembrane transporter activity"/>
    <property type="evidence" value="ECO:0007669"/>
    <property type="project" value="InterPro"/>
</dbReference>
<dbReference type="Proteomes" id="UP000035642">
    <property type="component" value="Unassembled WGS sequence"/>
</dbReference>
<evidence type="ECO:0000313" key="2">
    <source>
        <dbReference type="Proteomes" id="UP000035642"/>
    </source>
</evidence>
<dbReference type="Pfam" id="PF07690">
    <property type="entry name" value="MFS_1"/>
    <property type="match status" value="1"/>
</dbReference>
<dbReference type="PANTHER" id="PTHR45757:SF11">
    <property type="entry name" value="MAJOR FACILITATOR SUPERFAMILY (MFS) PROFILE DOMAIN-CONTAINING PROTEIN"/>
    <property type="match status" value="1"/>
</dbReference>
<dbReference type="Gene3D" id="1.20.1250.20">
    <property type="entry name" value="MFS general substrate transporter like domains"/>
    <property type="match status" value="1"/>
</dbReference>
<proteinExistence type="predicted"/>